<dbReference type="PANTHER" id="PTHR46206">
    <property type="entry name" value="CYTOCHROME P450"/>
    <property type="match status" value="1"/>
</dbReference>
<keyword evidence="7" id="KW-0503">Monooxygenase</keyword>
<name>A0A1S8BA91_9PEZI</name>
<dbReference type="GO" id="GO:0005506">
    <property type="term" value="F:iron ion binding"/>
    <property type="evidence" value="ECO:0007669"/>
    <property type="project" value="InterPro"/>
</dbReference>
<evidence type="ECO:0000256" key="2">
    <source>
        <dbReference type="ARBA" id="ARBA00010617"/>
    </source>
</evidence>
<feature type="binding site" description="axial binding residue" evidence="6">
    <location>
        <position position="285"/>
    </location>
    <ligand>
        <name>heme</name>
        <dbReference type="ChEBI" id="CHEBI:30413"/>
    </ligand>
    <ligandPart>
        <name>Fe</name>
        <dbReference type="ChEBI" id="CHEBI:18248"/>
    </ligandPart>
</feature>
<protein>
    <submittedName>
        <fullName evidence="9">Ent-kaurene oxidase</fullName>
    </submittedName>
</protein>
<dbReference type="PRINTS" id="PR00385">
    <property type="entry name" value="P450"/>
</dbReference>
<dbReference type="Gene3D" id="1.10.630.10">
    <property type="entry name" value="Cytochrome P450"/>
    <property type="match status" value="1"/>
</dbReference>
<evidence type="ECO:0000313" key="10">
    <source>
        <dbReference type="Proteomes" id="UP000190776"/>
    </source>
</evidence>
<accession>A0A1S8BA91</accession>
<evidence type="ECO:0000256" key="8">
    <source>
        <dbReference type="SAM" id="SignalP"/>
    </source>
</evidence>
<organism evidence="9 10">
    <name type="scientific">Diplodia seriata</name>
    <dbReference type="NCBI Taxonomy" id="420778"/>
    <lineage>
        <taxon>Eukaryota</taxon>
        <taxon>Fungi</taxon>
        <taxon>Dikarya</taxon>
        <taxon>Ascomycota</taxon>
        <taxon>Pezizomycotina</taxon>
        <taxon>Dothideomycetes</taxon>
        <taxon>Dothideomycetes incertae sedis</taxon>
        <taxon>Botryosphaeriales</taxon>
        <taxon>Botryosphaeriaceae</taxon>
        <taxon>Diplodia</taxon>
    </lineage>
</organism>
<gene>
    <name evidence="9" type="ORF">BK809_0000058</name>
</gene>
<dbReference type="GO" id="GO:0004497">
    <property type="term" value="F:monooxygenase activity"/>
    <property type="evidence" value="ECO:0007669"/>
    <property type="project" value="UniProtKB-KW"/>
</dbReference>
<dbReference type="SUPFAM" id="SSF48264">
    <property type="entry name" value="Cytochrome P450"/>
    <property type="match status" value="1"/>
</dbReference>
<feature type="signal peptide" evidence="8">
    <location>
        <begin position="1"/>
        <end position="17"/>
    </location>
</feature>
<dbReference type="InterPro" id="IPR017972">
    <property type="entry name" value="Cyt_P450_CS"/>
</dbReference>
<keyword evidence="5 6" id="KW-0408">Iron</keyword>
<comment type="similarity">
    <text evidence="2 7">Belongs to the cytochrome P450 family.</text>
</comment>
<dbReference type="OrthoDB" id="1844152at2759"/>
<evidence type="ECO:0000256" key="6">
    <source>
        <dbReference type="PIRSR" id="PIRSR602403-1"/>
    </source>
</evidence>
<dbReference type="PANTHER" id="PTHR46206:SF7">
    <property type="entry name" value="P450, PUTATIVE (EUROFUNG)-RELATED"/>
    <property type="match status" value="1"/>
</dbReference>
<comment type="cofactor">
    <cofactor evidence="1 6">
        <name>heme</name>
        <dbReference type="ChEBI" id="CHEBI:30413"/>
    </cofactor>
</comment>
<evidence type="ECO:0000256" key="4">
    <source>
        <dbReference type="ARBA" id="ARBA00023002"/>
    </source>
</evidence>
<dbReference type="PRINTS" id="PR00465">
    <property type="entry name" value="EP450IV"/>
</dbReference>
<feature type="non-terminal residue" evidence="9">
    <location>
        <position position="1"/>
    </location>
</feature>
<keyword evidence="4 7" id="KW-0560">Oxidoreductase</keyword>
<dbReference type="GO" id="GO:0020037">
    <property type="term" value="F:heme binding"/>
    <property type="evidence" value="ECO:0007669"/>
    <property type="project" value="InterPro"/>
</dbReference>
<dbReference type="Proteomes" id="UP000190776">
    <property type="component" value="Unassembled WGS sequence"/>
</dbReference>
<dbReference type="AlphaFoldDB" id="A0A1S8BA91"/>
<keyword evidence="6 7" id="KW-0349">Heme</keyword>
<dbReference type="EMBL" id="MSZU01000098">
    <property type="protein sequence ID" value="OMP84253.1"/>
    <property type="molecule type" value="Genomic_DNA"/>
</dbReference>
<dbReference type="InterPro" id="IPR001128">
    <property type="entry name" value="Cyt_P450"/>
</dbReference>
<dbReference type="PROSITE" id="PS00086">
    <property type="entry name" value="CYTOCHROME_P450"/>
    <property type="match status" value="1"/>
</dbReference>
<evidence type="ECO:0000256" key="7">
    <source>
        <dbReference type="RuleBase" id="RU000461"/>
    </source>
</evidence>
<dbReference type="CDD" id="cd11041">
    <property type="entry name" value="CYP503A1-like"/>
    <property type="match status" value="1"/>
</dbReference>
<evidence type="ECO:0000313" key="9">
    <source>
        <dbReference type="EMBL" id="OMP84253.1"/>
    </source>
</evidence>
<reference evidence="9 10" key="1">
    <citation type="submission" date="2017-01" db="EMBL/GenBank/DDBJ databases">
        <title>Draft genome sequence of Diplodia seriata F98.1, a fungal species involved in grapevine trunk diseases.</title>
        <authorList>
            <person name="Robert-Siegwald G."/>
            <person name="Vallet J."/>
            <person name="Abou-Mansour E."/>
            <person name="Xu J."/>
            <person name="Rey P."/>
            <person name="Bertsch C."/>
            <person name="Rego C."/>
            <person name="Larignon P."/>
            <person name="Fontaine F."/>
            <person name="Lebrun M.-H."/>
        </authorList>
    </citation>
    <scope>NUCLEOTIDE SEQUENCE [LARGE SCALE GENOMIC DNA]</scope>
    <source>
        <strain evidence="9 10">F98.1</strain>
    </source>
</reference>
<comment type="caution">
    <text evidence="9">The sequence shown here is derived from an EMBL/GenBank/DDBJ whole genome shotgun (WGS) entry which is preliminary data.</text>
</comment>
<dbReference type="STRING" id="420778.A0A1S8BA91"/>
<dbReference type="InterPro" id="IPR002403">
    <property type="entry name" value="Cyt_P450_E_grp-IV"/>
</dbReference>
<dbReference type="Pfam" id="PF00067">
    <property type="entry name" value="p450"/>
    <property type="match status" value="1"/>
</dbReference>
<proteinExistence type="inferred from homology"/>
<keyword evidence="8" id="KW-0732">Signal</keyword>
<evidence type="ECO:0000256" key="1">
    <source>
        <dbReference type="ARBA" id="ARBA00001971"/>
    </source>
</evidence>
<dbReference type="GO" id="GO:0016705">
    <property type="term" value="F:oxidoreductase activity, acting on paired donors, with incorporation or reduction of molecular oxygen"/>
    <property type="evidence" value="ECO:0007669"/>
    <property type="project" value="InterPro"/>
</dbReference>
<feature type="chain" id="PRO_5012910350" evidence="8">
    <location>
        <begin position="18"/>
        <end position="385"/>
    </location>
</feature>
<evidence type="ECO:0000256" key="3">
    <source>
        <dbReference type="ARBA" id="ARBA00022723"/>
    </source>
</evidence>
<dbReference type="InterPro" id="IPR036396">
    <property type="entry name" value="Cyt_P450_sf"/>
</dbReference>
<evidence type="ECO:0000256" key="5">
    <source>
        <dbReference type="ARBA" id="ARBA00023004"/>
    </source>
</evidence>
<keyword evidence="3 6" id="KW-0479">Metal-binding</keyword>
<sequence>SWTPLNATSALLHIVAAATGAIGVGTPLCLDPTYLDASVQYAASVMRAMAAASRVPSWCRWLVAPWLKEVRELKGRIRGMEALVGGVMRARRENGEEAEDLLQWTVDGAARFGLDAEWKVVRAYLGFVFAAVHSTTVVATNVLFNLAAMPPEVTAELRDEMAAALKRHPGGGGGVVTFDALQDMPKLDSFMKETLRLYPLQFANFQRKVLKPFSLSTGQLIPASTVIEVPTMAVSLDASRFPHPHRFDPWRFWRLRTAPGADPTGHQFATVAADGTNFGWGRHACPGRWFAANEIKMVVVAVLGGWDVGMPEEEGGKEGEREREWEGRRWRNWEYGNFVSFACMPPFELFFFFFRKGGWLNGWMVGCAQCFPVPTRELLFRKIET</sequence>